<evidence type="ECO:0000313" key="1">
    <source>
        <dbReference type="EMBL" id="MDF9627946.1"/>
    </source>
</evidence>
<gene>
    <name evidence="1" type="ORF">P5716_03045</name>
</gene>
<dbReference type="RefSeq" id="WP_277446873.1">
    <property type="nucleotide sequence ID" value="NZ_JARPQC010000007.1"/>
</dbReference>
<accession>A0AAW6Q5H4</accession>
<proteinExistence type="predicted"/>
<protein>
    <submittedName>
        <fullName evidence="1">Uncharacterized protein</fullName>
    </submittedName>
</protein>
<comment type="caution">
    <text evidence="1">The sequence shown here is derived from an EMBL/GenBank/DDBJ whole genome shotgun (WGS) entry which is preliminary data.</text>
</comment>
<name>A0AAW6Q5H4_9BACT</name>
<evidence type="ECO:0000313" key="2">
    <source>
        <dbReference type="Proteomes" id="UP001176114"/>
    </source>
</evidence>
<dbReference type="AlphaFoldDB" id="A0AAW6Q5H4"/>
<dbReference type="Proteomes" id="UP001176114">
    <property type="component" value="Unassembled WGS sequence"/>
</dbReference>
<dbReference type="Gene3D" id="1.10.150.20">
    <property type="entry name" value="5' to 3' exonuclease, C-terminal subdomain"/>
    <property type="match status" value="1"/>
</dbReference>
<dbReference type="InterPro" id="IPR036279">
    <property type="entry name" value="5-3_exonuclease_C_sf"/>
</dbReference>
<organism evidence="1 2">
    <name type="scientific">Mesomycoplasma ovipneumoniae</name>
    <dbReference type="NCBI Taxonomy" id="29562"/>
    <lineage>
        <taxon>Bacteria</taxon>
        <taxon>Bacillati</taxon>
        <taxon>Mycoplasmatota</taxon>
        <taxon>Mycoplasmoidales</taxon>
        <taxon>Metamycoplasmataceae</taxon>
        <taxon>Mesomycoplasma</taxon>
    </lineage>
</organism>
<dbReference type="EMBL" id="JARPQC010000007">
    <property type="protein sequence ID" value="MDF9627946.1"/>
    <property type="molecule type" value="Genomic_DNA"/>
</dbReference>
<sequence length="114" mass="13730">MTNWQNYDEKYKKLVQKYQFDPQVICHNGLQFKNIIVSKTIKLVKKYKNVDNILKNLDKISAKLSKQIDEKRDKIIFFKDFFRLNYCAKFNFDMFENLNIKICPDLLEILNEPG</sequence>
<dbReference type="SUPFAM" id="SSF47807">
    <property type="entry name" value="5' to 3' exonuclease, C-terminal subdomain"/>
    <property type="match status" value="1"/>
</dbReference>
<reference evidence="1" key="1">
    <citation type="submission" date="2023-03" db="EMBL/GenBank/DDBJ databases">
        <title>Comparative genome analysis of Brazilian Mesomycoplasma ovipneumoniae isolated from healthy and pneumonic sheep.</title>
        <authorList>
            <person name="Gaeta N."/>
            <person name="Timenetsky J."/>
            <person name="Ganda E."/>
            <person name="Gregory L."/>
        </authorList>
    </citation>
    <scope>NUCLEOTIDE SEQUENCE</scope>
    <source>
        <strain evidence="1">USP-SP475</strain>
    </source>
</reference>